<evidence type="ECO:0000256" key="1">
    <source>
        <dbReference type="SAM" id="MobiDB-lite"/>
    </source>
</evidence>
<dbReference type="NCBIfam" id="NF040588">
    <property type="entry name" value="FxsC_Nterm"/>
    <property type="match status" value="1"/>
</dbReference>
<name>A0A5C4QY66_9ACTN</name>
<keyword evidence="3" id="KW-1185">Reference proteome</keyword>
<feature type="region of interest" description="Disordered" evidence="1">
    <location>
        <begin position="391"/>
        <end position="416"/>
    </location>
</feature>
<dbReference type="InterPro" id="IPR026367">
    <property type="entry name" value="FxsC_C"/>
</dbReference>
<protein>
    <recommendedName>
        <fullName evidence="4">TIR domain-containing protein</fullName>
    </recommendedName>
</protein>
<organism evidence="2 3">
    <name type="scientific">Micromonospora orduensis</name>
    <dbReference type="NCBI Taxonomy" id="1420891"/>
    <lineage>
        <taxon>Bacteria</taxon>
        <taxon>Bacillati</taxon>
        <taxon>Actinomycetota</taxon>
        <taxon>Actinomycetes</taxon>
        <taxon>Micromonosporales</taxon>
        <taxon>Micromonosporaceae</taxon>
        <taxon>Micromonospora</taxon>
    </lineage>
</organism>
<reference evidence="2 3" key="1">
    <citation type="submission" date="2019-06" db="EMBL/GenBank/DDBJ databases">
        <title>Micromonospora ordensis sp. nov., isolated from deep marine sediment.</title>
        <authorList>
            <person name="Veyisoglu A."/>
            <person name="Carro L."/>
            <person name="Klenk H.-P."/>
            <person name="Sahin N."/>
        </authorList>
    </citation>
    <scope>NUCLEOTIDE SEQUENCE [LARGE SCALE GENOMIC DNA]</scope>
    <source>
        <strain evidence="2 3">S2509</strain>
    </source>
</reference>
<evidence type="ECO:0008006" key="4">
    <source>
        <dbReference type="Google" id="ProtNLM"/>
    </source>
</evidence>
<dbReference type="AlphaFoldDB" id="A0A5C4QY66"/>
<comment type="caution">
    <text evidence="2">The sequence shown here is derived from an EMBL/GenBank/DDBJ whole genome shotgun (WGS) entry which is preliminary data.</text>
</comment>
<gene>
    <name evidence="2" type="ORF">FHG89_04660</name>
</gene>
<dbReference type="RefSeq" id="WP_139583080.1">
    <property type="nucleotide sequence ID" value="NZ_VDFY01000089.1"/>
</dbReference>
<evidence type="ECO:0000313" key="3">
    <source>
        <dbReference type="Proteomes" id="UP000306145"/>
    </source>
</evidence>
<dbReference type="InterPro" id="IPR035897">
    <property type="entry name" value="Toll_tir_struct_dom_sf"/>
</dbReference>
<evidence type="ECO:0000313" key="2">
    <source>
        <dbReference type="EMBL" id="TNH30997.1"/>
    </source>
</evidence>
<accession>A0A5C4QY66</accession>
<dbReference type="EMBL" id="VDFY01000089">
    <property type="protein sequence ID" value="TNH30997.1"/>
    <property type="molecule type" value="Genomic_DNA"/>
</dbReference>
<sequence>MMPRTAAGTAPTRETYFFLSYAHSAPVQSARTDTDVWVGRFFADLSGEVGRLASPRPGVEIGFIDQYIPPGADMKAALAGALGAAQVFVPLYSPGYFNRPWALGEQESFLARLDAAADAGSVPPVVPSQHVVPVLWIPVPSWEDHPELDAALDLGRDVPAYAENGMRALCMLGAYREQYQLLLGRLAWRIVEPTRRFWLRPSRAPALDEVSRQASADPAFVVAVLAPTRDQLPQGRQASSYADRSRLWRPFGARQELPLAEYAASTAERLGLPVRTTDFADAEDLLEIRPGVVLIDPWITERPGGLAALRAAARALPPWAVPLLVTDADDPRDAHRGADLARLALGVLQDSGATRARWVGRMDEFAGLMPTLVTEARRLYLKHGAVFPASVPSTRPPSLRTSVSPPIEAPEMPDEQ</sequence>
<dbReference type="OrthoDB" id="9150238at2"/>
<proteinExistence type="predicted"/>
<dbReference type="InterPro" id="IPR047603">
    <property type="entry name" value="FxsC_N"/>
</dbReference>
<dbReference type="NCBIfam" id="TIGR04276">
    <property type="entry name" value="FxsC_Cterm"/>
    <property type="match status" value="1"/>
</dbReference>
<dbReference type="Proteomes" id="UP000306145">
    <property type="component" value="Unassembled WGS sequence"/>
</dbReference>
<dbReference type="Gene3D" id="3.40.50.10140">
    <property type="entry name" value="Toll/interleukin-1 receptor homology (TIR) domain"/>
    <property type="match status" value="1"/>
</dbReference>